<dbReference type="Pfam" id="PF13516">
    <property type="entry name" value="LRR_6"/>
    <property type="match status" value="2"/>
</dbReference>
<dbReference type="Pfam" id="PF00560">
    <property type="entry name" value="LRR_1"/>
    <property type="match status" value="2"/>
</dbReference>
<accession>A0A0B7N7H0</accession>
<evidence type="ECO:0000256" key="1">
    <source>
        <dbReference type="ARBA" id="ARBA00022614"/>
    </source>
</evidence>
<feature type="region of interest" description="Disordered" evidence="3">
    <location>
        <begin position="461"/>
        <end position="486"/>
    </location>
</feature>
<name>A0A0B7N7H0_9FUNG</name>
<dbReference type="OrthoDB" id="660555at2759"/>
<evidence type="ECO:0000256" key="3">
    <source>
        <dbReference type="SAM" id="MobiDB-lite"/>
    </source>
</evidence>
<gene>
    <name evidence="4" type="primary">PARPA_05205.1 scaffold 16505</name>
</gene>
<dbReference type="SMART" id="SM00364">
    <property type="entry name" value="LRR_BAC"/>
    <property type="match status" value="7"/>
</dbReference>
<dbReference type="InterPro" id="IPR003591">
    <property type="entry name" value="Leu-rich_rpt_typical-subtyp"/>
</dbReference>
<evidence type="ECO:0008006" key="6">
    <source>
        <dbReference type="Google" id="ProtNLM"/>
    </source>
</evidence>
<sequence>MASKQRKPAIQPRATKASTLRLQKQQNSDTGLVTATKKEDEPAMVEPARSSAKPRVAKGTTGPTAGVKEFMAKQRARMAHSGTQKPDAATTRDEPIRKTSNFMTGAQRYGDGTVEDRPTAVETRKIQVVIKQAKSTGKLDISSRGLSKIPEEVLKMYHVDPNSIVVDFAASGDAWYDSVELTKFIAGDNAITEIDSRLADEFGALKMLDFRDNKLRGLPDSLSQLKNLTSVMMPYNSFEEIPKVLYQLSQLKELNLSHNKIRDHIGLEKNTIEQLDLSHNEIRSVDIQDGASNIVKLDLSNNQIMQLPVVSVWSKLKELLVGHNKLETLFPDINKEISFPSLIRLEAGNNLINMFGHNISMPNLVELSLTSNKLQDDGLVGLAGTPLVQTLDISSNQLQNIPITVTNLTGLQRLDVRGNQLYTLPYELGKLESLRAIYCTGNPMRSFASMGQTQLIESLKSNYHQQKEERESQEKHQKIQSSIKDEGDTHTTFDEGNLCHNFTQTVSLTKRLDLSKKQLSELTSESVTFSDGIPGTVLLDHNKLTAFPANLILVSNFIVKLYLEHNLLTSFSLTMKDVVFTSLKVLNLSNNRLRVLECIQGVAPSFPVLEELALDYNSLCDLPETLPAALPCLKSLSASSNKLDNITANLFGQNLEVLILSNNDIGYLPPGLSELENLKELVVFGNRFRVPRPAVVEQGTRAILDFLKHRYNNSN</sequence>
<evidence type="ECO:0000313" key="5">
    <source>
        <dbReference type="Proteomes" id="UP000054107"/>
    </source>
</evidence>
<dbReference type="PANTHER" id="PTHR48051:SF1">
    <property type="entry name" value="RAS SUPPRESSOR PROTEIN 1"/>
    <property type="match status" value="1"/>
</dbReference>
<dbReference type="Proteomes" id="UP000054107">
    <property type="component" value="Unassembled WGS sequence"/>
</dbReference>
<dbReference type="SMART" id="SM00369">
    <property type="entry name" value="LRR_TYP"/>
    <property type="match status" value="9"/>
</dbReference>
<dbReference type="Gene3D" id="3.80.10.10">
    <property type="entry name" value="Ribonuclease Inhibitor"/>
    <property type="match status" value="4"/>
</dbReference>
<dbReference type="InterPro" id="IPR050216">
    <property type="entry name" value="LRR_domain-containing"/>
</dbReference>
<dbReference type="Pfam" id="PF13855">
    <property type="entry name" value="LRR_8"/>
    <property type="match status" value="1"/>
</dbReference>
<keyword evidence="1" id="KW-0433">Leucine-rich repeat</keyword>
<dbReference type="STRING" id="35722.A0A0B7N7H0"/>
<feature type="region of interest" description="Disordered" evidence="3">
    <location>
        <begin position="1"/>
        <end position="63"/>
    </location>
</feature>
<dbReference type="PANTHER" id="PTHR48051">
    <property type="match status" value="1"/>
</dbReference>
<dbReference type="PROSITE" id="PS51450">
    <property type="entry name" value="LRR"/>
    <property type="match status" value="4"/>
</dbReference>
<dbReference type="GO" id="GO:0005737">
    <property type="term" value="C:cytoplasm"/>
    <property type="evidence" value="ECO:0007669"/>
    <property type="project" value="TreeGrafter"/>
</dbReference>
<dbReference type="EMBL" id="LN726018">
    <property type="protein sequence ID" value="CEP11380.1"/>
    <property type="molecule type" value="Genomic_DNA"/>
</dbReference>
<proteinExistence type="predicted"/>
<keyword evidence="2" id="KW-0677">Repeat</keyword>
<organism evidence="4 5">
    <name type="scientific">Parasitella parasitica</name>
    <dbReference type="NCBI Taxonomy" id="35722"/>
    <lineage>
        <taxon>Eukaryota</taxon>
        <taxon>Fungi</taxon>
        <taxon>Fungi incertae sedis</taxon>
        <taxon>Mucoromycota</taxon>
        <taxon>Mucoromycotina</taxon>
        <taxon>Mucoromycetes</taxon>
        <taxon>Mucorales</taxon>
        <taxon>Mucorineae</taxon>
        <taxon>Mucoraceae</taxon>
        <taxon>Parasitella</taxon>
    </lineage>
</organism>
<reference evidence="4 5" key="1">
    <citation type="submission" date="2014-09" db="EMBL/GenBank/DDBJ databases">
        <authorList>
            <person name="Ellenberger Sabrina"/>
        </authorList>
    </citation>
    <scope>NUCLEOTIDE SEQUENCE [LARGE SCALE GENOMIC DNA]</scope>
    <source>
        <strain evidence="4 5">CBS 412.66</strain>
    </source>
</reference>
<feature type="compositionally biased region" description="Polar residues" evidence="3">
    <location>
        <begin position="16"/>
        <end position="33"/>
    </location>
</feature>
<dbReference type="AlphaFoldDB" id="A0A0B7N7H0"/>
<keyword evidence="5" id="KW-1185">Reference proteome</keyword>
<protein>
    <recommendedName>
        <fullName evidence="6">Leucine-rich repeat-containing protein 40</fullName>
    </recommendedName>
</protein>
<evidence type="ECO:0000313" key="4">
    <source>
        <dbReference type="EMBL" id="CEP11380.1"/>
    </source>
</evidence>
<dbReference type="SMART" id="SM00365">
    <property type="entry name" value="LRR_SD22"/>
    <property type="match status" value="7"/>
</dbReference>
<dbReference type="InterPro" id="IPR032675">
    <property type="entry name" value="LRR_dom_sf"/>
</dbReference>
<dbReference type="SUPFAM" id="SSF52058">
    <property type="entry name" value="L domain-like"/>
    <property type="match status" value="2"/>
</dbReference>
<evidence type="ECO:0000256" key="2">
    <source>
        <dbReference type="ARBA" id="ARBA00022737"/>
    </source>
</evidence>
<dbReference type="InterPro" id="IPR001611">
    <property type="entry name" value="Leu-rich_rpt"/>
</dbReference>
<feature type="compositionally biased region" description="Basic and acidic residues" evidence="3">
    <location>
        <begin position="465"/>
        <end position="486"/>
    </location>
</feature>